<dbReference type="EMBL" id="WQRF01000002">
    <property type="protein sequence ID" value="MVS99063.1"/>
    <property type="molecule type" value="Genomic_DNA"/>
</dbReference>
<reference evidence="1 2" key="1">
    <citation type="submission" date="2019-12" db="EMBL/GenBank/DDBJ databases">
        <title>Devosia maris sp. nov., isolated from the deep seawater.</title>
        <authorList>
            <person name="Liu Y."/>
        </authorList>
    </citation>
    <scope>NUCLEOTIDE SEQUENCE [LARGE SCALE GENOMIC DNA]</scope>
    <source>
        <strain evidence="1 2">L53-10-65</strain>
    </source>
</reference>
<comment type="caution">
    <text evidence="1">The sequence shown here is derived from an EMBL/GenBank/DDBJ whole genome shotgun (WGS) entry which is preliminary data.</text>
</comment>
<evidence type="ECO:0000313" key="2">
    <source>
        <dbReference type="Proteomes" id="UP000438106"/>
    </source>
</evidence>
<proteinExistence type="predicted"/>
<sequence length="133" mass="14438">MQLWGMVCSLLYLSAHRRPRSPDRSTFAQFEETEERADTMMDKRNSEAAMDAANPLKDLTRAQFAALGGDAVAYVKPVSGLLLAGLIEDAEFDGATQYQLVMSADGTPLMVADTTEAVAEWLGDQNIGVATLH</sequence>
<dbReference type="Proteomes" id="UP000438106">
    <property type="component" value="Unassembled WGS sequence"/>
</dbReference>
<accession>A0A7X3FQR5</accession>
<evidence type="ECO:0000313" key="1">
    <source>
        <dbReference type="EMBL" id="MVS99063.1"/>
    </source>
</evidence>
<name>A0A7X3FQR5_9HYPH</name>
<keyword evidence="2" id="KW-1185">Reference proteome</keyword>
<gene>
    <name evidence="1" type="ORF">GO014_08520</name>
</gene>
<dbReference type="InterPro" id="IPR009531">
    <property type="entry name" value="DUF1150"/>
</dbReference>
<protein>
    <submittedName>
        <fullName evidence="1">DUF1150 family protein</fullName>
    </submittedName>
</protein>
<organism evidence="1 2">
    <name type="scientific">Devosia marina</name>
    <dbReference type="NCBI Taxonomy" id="2683198"/>
    <lineage>
        <taxon>Bacteria</taxon>
        <taxon>Pseudomonadati</taxon>
        <taxon>Pseudomonadota</taxon>
        <taxon>Alphaproteobacteria</taxon>
        <taxon>Hyphomicrobiales</taxon>
        <taxon>Devosiaceae</taxon>
        <taxon>Devosia</taxon>
    </lineage>
</organism>
<dbReference type="AlphaFoldDB" id="A0A7X3FQR5"/>
<dbReference type="Pfam" id="PF06620">
    <property type="entry name" value="DUF1150"/>
    <property type="match status" value="1"/>
</dbReference>